<name>A0ABD5NNQ6_9EURY</name>
<dbReference type="EMBL" id="JBHSAQ010000003">
    <property type="protein sequence ID" value="MFC3958360.1"/>
    <property type="molecule type" value="Genomic_DNA"/>
</dbReference>
<keyword evidence="3" id="KW-1185">Reference proteome</keyword>
<dbReference type="RefSeq" id="WP_256531293.1">
    <property type="nucleotide sequence ID" value="NZ_CP101824.1"/>
</dbReference>
<sequence length="98" mass="10653">MTDPRPFIDGRDGELDVDRILVETIPIAKLMGSFLLVGLVFFALATLTTSLGLFEFLLVVAGRFVLVLGGFVVLLYVIVRGSQLADEIADHESQETGN</sequence>
<proteinExistence type="predicted"/>
<protein>
    <submittedName>
        <fullName evidence="2">Uncharacterized protein</fullName>
    </submittedName>
</protein>
<dbReference type="AlphaFoldDB" id="A0ABD5NNQ6"/>
<gene>
    <name evidence="2" type="ORF">ACFOUR_08270</name>
</gene>
<accession>A0ABD5NNQ6</accession>
<keyword evidence="1" id="KW-1133">Transmembrane helix</keyword>
<evidence type="ECO:0000313" key="3">
    <source>
        <dbReference type="Proteomes" id="UP001595846"/>
    </source>
</evidence>
<feature type="transmembrane region" description="Helical" evidence="1">
    <location>
        <begin position="60"/>
        <end position="79"/>
    </location>
</feature>
<dbReference type="Proteomes" id="UP001595846">
    <property type="component" value="Unassembled WGS sequence"/>
</dbReference>
<organism evidence="2 3">
    <name type="scientific">Halovivax cerinus</name>
    <dbReference type="NCBI Taxonomy" id="1487865"/>
    <lineage>
        <taxon>Archaea</taxon>
        <taxon>Methanobacteriati</taxon>
        <taxon>Methanobacteriota</taxon>
        <taxon>Stenosarchaea group</taxon>
        <taxon>Halobacteria</taxon>
        <taxon>Halobacteriales</taxon>
        <taxon>Natrialbaceae</taxon>
        <taxon>Halovivax</taxon>
    </lineage>
</organism>
<evidence type="ECO:0000256" key="1">
    <source>
        <dbReference type="SAM" id="Phobius"/>
    </source>
</evidence>
<reference evidence="2 3" key="1">
    <citation type="journal article" date="2019" name="Int. J. Syst. Evol. Microbiol.">
        <title>The Global Catalogue of Microorganisms (GCM) 10K type strain sequencing project: providing services to taxonomists for standard genome sequencing and annotation.</title>
        <authorList>
            <consortium name="The Broad Institute Genomics Platform"/>
            <consortium name="The Broad Institute Genome Sequencing Center for Infectious Disease"/>
            <person name="Wu L."/>
            <person name="Ma J."/>
        </authorList>
    </citation>
    <scope>NUCLEOTIDE SEQUENCE [LARGE SCALE GENOMIC DNA]</scope>
    <source>
        <strain evidence="2 3">IBRC-M 10256</strain>
    </source>
</reference>
<dbReference type="GeneID" id="73904019"/>
<keyword evidence="1" id="KW-0812">Transmembrane</keyword>
<keyword evidence="1" id="KW-0472">Membrane</keyword>
<comment type="caution">
    <text evidence="2">The sequence shown here is derived from an EMBL/GenBank/DDBJ whole genome shotgun (WGS) entry which is preliminary data.</text>
</comment>
<evidence type="ECO:0000313" key="2">
    <source>
        <dbReference type="EMBL" id="MFC3958360.1"/>
    </source>
</evidence>